<keyword evidence="2" id="KW-0833">Ubl conjugation pathway</keyword>
<dbReference type="SUPFAM" id="SSF54495">
    <property type="entry name" value="UBC-like"/>
    <property type="match status" value="1"/>
</dbReference>
<evidence type="ECO:0000313" key="5">
    <source>
        <dbReference type="EMBL" id="OJJ36580.1"/>
    </source>
</evidence>
<evidence type="ECO:0000259" key="4">
    <source>
        <dbReference type="PROSITE" id="PS50127"/>
    </source>
</evidence>
<dbReference type="Proteomes" id="UP000184383">
    <property type="component" value="Unassembled WGS sequence"/>
</dbReference>
<dbReference type="Pfam" id="PF23046">
    <property type="entry name" value="tSH3-B_UBE2O"/>
    <property type="match status" value="1"/>
</dbReference>
<dbReference type="RefSeq" id="XP_040690256.1">
    <property type="nucleotide sequence ID" value="XM_040830564.1"/>
</dbReference>
<organism evidence="5 6">
    <name type="scientific">Aspergillus wentii DTO 134E9</name>
    <dbReference type="NCBI Taxonomy" id="1073089"/>
    <lineage>
        <taxon>Eukaryota</taxon>
        <taxon>Fungi</taxon>
        <taxon>Dikarya</taxon>
        <taxon>Ascomycota</taxon>
        <taxon>Pezizomycotina</taxon>
        <taxon>Eurotiomycetes</taxon>
        <taxon>Eurotiomycetidae</taxon>
        <taxon>Eurotiales</taxon>
        <taxon>Aspergillaceae</taxon>
        <taxon>Aspergillus</taxon>
        <taxon>Aspergillus subgen. Cremei</taxon>
    </lineage>
</organism>
<dbReference type="EMBL" id="KV878211">
    <property type="protein sequence ID" value="OJJ36580.1"/>
    <property type="molecule type" value="Genomic_DNA"/>
</dbReference>
<evidence type="ECO:0000256" key="2">
    <source>
        <dbReference type="ARBA" id="ARBA00022786"/>
    </source>
</evidence>
<dbReference type="PANTHER" id="PTHR46116">
    <property type="entry name" value="(E3-INDEPENDENT) E2 UBIQUITIN-CONJUGATING ENZYME"/>
    <property type="match status" value="1"/>
</dbReference>
<dbReference type="CDD" id="cd23837">
    <property type="entry name" value="UBCc_UBE2O"/>
    <property type="match status" value="1"/>
</dbReference>
<evidence type="ECO:0000256" key="3">
    <source>
        <dbReference type="SAM" id="MobiDB-lite"/>
    </source>
</evidence>
<feature type="domain" description="UBC core" evidence="4">
    <location>
        <begin position="820"/>
        <end position="984"/>
    </location>
</feature>
<dbReference type="PANTHER" id="PTHR46116:SF15">
    <property type="entry name" value="(E3-INDEPENDENT) E2 UBIQUITIN-CONJUGATING ENZYME"/>
    <property type="match status" value="1"/>
</dbReference>
<dbReference type="InterPro" id="IPR016135">
    <property type="entry name" value="UBQ-conjugating_enzyme/RWD"/>
</dbReference>
<feature type="region of interest" description="Disordered" evidence="3">
    <location>
        <begin position="708"/>
        <end position="737"/>
    </location>
</feature>
<dbReference type="InterPro" id="IPR057733">
    <property type="entry name" value="UBE2O-like_SH3-B"/>
</dbReference>
<dbReference type="GO" id="GO:0061631">
    <property type="term" value="F:ubiquitin conjugating enzyme activity"/>
    <property type="evidence" value="ECO:0007669"/>
    <property type="project" value="TreeGrafter"/>
</dbReference>
<dbReference type="InterPro" id="IPR000608">
    <property type="entry name" value="UBC"/>
</dbReference>
<name>A0A1L9RNQ5_ASPWE</name>
<dbReference type="STRING" id="1073089.A0A1L9RNQ5"/>
<dbReference type="GeneID" id="63746412"/>
<dbReference type="Pfam" id="PF23043">
    <property type="entry name" value="SH3-B_UBE2O"/>
    <property type="match status" value="1"/>
</dbReference>
<dbReference type="OrthoDB" id="47801at2759"/>
<dbReference type="Pfam" id="PF00179">
    <property type="entry name" value="UQ_con"/>
    <property type="match status" value="1"/>
</dbReference>
<accession>A0A1L9RNQ5</accession>
<dbReference type="PROSITE" id="PS50127">
    <property type="entry name" value="UBC_2"/>
    <property type="match status" value="1"/>
</dbReference>
<protein>
    <recommendedName>
        <fullName evidence="4">UBC core domain-containing protein</fullName>
    </recommendedName>
</protein>
<sequence>MDSIQAGDSNSRKFDLDDACRLKSDPSLVGFVTRTYYDADTHGPLNHLLVLSYSSVPQHELTEFLETGAPSKGYVFVSFAEPSQGSSLIHEDDLDLVNRPMPLGQIVKRGSRDTISGTVISTSRKCDIEPVAYRTLDPTTGDYGPLQFTEKAVQSDFEADKTDDLESRILRDIPLSELQHYEPFNEGDYIVYRQKVGVIQNIDRDVVLLLQNQTAVSPLNPSALEIPLDIGSKPIVSLPSLPDTVKLKPLGNGESVWTTEPQLLYPGQYAFTTSRNLRSGYWISGAYSGLERPEGHVIATPAMDIHVDWLCPNVFSVGGSCEGPSKEVIRASTLEGHAVKCDFGKLPSGHFKEQTVKSDIWLSIGDRVRFRDPIDAAAKYSQYQPIPSDQSLGYDLNVFRIISSKTEVTIQWQDLSITTEDATAVHRATETEAEVWPGNLVVLREAVEKVHAHMDGGYETLRPKKIGVVQIVDSRERIASVRWYKDPDVELLHEGNMLRASSVLGELGDITTDVSLYELSSYPSLSRSLDNLVLLVPDKVHQSLVPSGATNVPPMALGTGLHSFLGPIAFSQACMYLEDIKEVIVTMDWFKNTTEVDSSSLPPRFSFHRDEHGLKTPVDFIGRIIAIGTDGTIIVRLAGADNCRDIRVPREKILMVIDDESAAPIPPFSTVSTLSNLQSAISALLRLDESSAQIYTALEQLSDETFEYDGGERLDDDSGDYLWMTEDESDDRDEEGDLNVEQIETDDDSDGLVSKVAEISAAEKSDSEEEDSHIKHEITESLSLSSSQAESCPASFYVLESPPPSDHNFLSKSMLEASGPRLKRIRKEYDILKSSLPPGIFVRTWESRIDLMRALIIGPQGTPYEYAPFVIDFHLQDDFPNSPPASFFHSWANGSGMINPNLYEDGKICLSILGTWPTKNPDERWSPFKSTILQVLVSIMGLVLVKTPFYNEAGYEVLAAEDKNRVESAQYTEKAFLMTRTFIKHALENPVAGFEDILTWNYLPDLTHNYNSSNRPRLLQKAIDEALTMIEHHNNTSRSQELDEHTVASPFVRRLSLGAVVMLRKHITALEKIVSDLIPGSAPE</sequence>
<keyword evidence="6" id="KW-1185">Reference proteome</keyword>
<evidence type="ECO:0000313" key="6">
    <source>
        <dbReference type="Proteomes" id="UP000184383"/>
    </source>
</evidence>
<reference evidence="6" key="1">
    <citation type="journal article" date="2017" name="Genome Biol.">
        <title>Comparative genomics reveals high biological diversity and specific adaptations in the industrially and medically important fungal genus Aspergillus.</title>
        <authorList>
            <person name="de Vries R.P."/>
            <person name="Riley R."/>
            <person name="Wiebenga A."/>
            <person name="Aguilar-Osorio G."/>
            <person name="Amillis S."/>
            <person name="Uchima C.A."/>
            <person name="Anderluh G."/>
            <person name="Asadollahi M."/>
            <person name="Askin M."/>
            <person name="Barry K."/>
            <person name="Battaglia E."/>
            <person name="Bayram O."/>
            <person name="Benocci T."/>
            <person name="Braus-Stromeyer S.A."/>
            <person name="Caldana C."/>
            <person name="Canovas D."/>
            <person name="Cerqueira G.C."/>
            <person name="Chen F."/>
            <person name="Chen W."/>
            <person name="Choi C."/>
            <person name="Clum A."/>
            <person name="Dos Santos R.A."/>
            <person name="Damasio A.R."/>
            <person name="Diallinas G."/>
            <person name="Emri T."/>
            <person name="Fekete E."/>
            <person name="Flipphi M."/>
            <person name="Freyberg S."/>
            <person name="Gallo A."/>
            <person name="Gournas C."/>
            <person name="Habgood R."/>
            <person name="Hainaut M."/>
            <person name="Harispe M.L."/>
            <person name="Henrissat B."/>
            <person name="Hilden K.S."/>
            <person name="Hope R."/>
            <person name="Hossain A."/>
            <person name="Karabika E."/>
            <person name="Karaffa L."/>
            <person name="Karanyi Z."/>
            <person name="Krasevec N."/>
            <person name="Kuo A."/>
            <person name="Kusch H."/>
            <person name="LaButti K."/>
            <person name="Lagendijk E.L."/>
            <person name="Lapidus A."/>
            <person name="Levasseur A."/>
            <person name="Lindquist E."/>
            <person name="Lipzen A."/>
            <person name="Logrieco A.F."/>
            <person name="MacCabe A."/>
            <person name="Maekelae M.R."/>
            <person name="Malavazi I."/>
            <person name="Melin P."/>
            <person name="Meyer V."/>
            <person name="Mielnichuk N."/>
            <person name="Miskei M."/>
            <person name="Molnar A.P."/>
            <person name="Mule G."/>
            <person name="Ngan C.Y."/>
            <person name="Orejas M."/>
            <person name="Orosz E."/>
            <person name="Ouedraogo J.P."/>
            <person name="Overkamp K.M."/>
            <person name="Park H.-S."/>
            <person name="Perrone G."/>
            <person name="Piumi F."/>
            <person name="Punt P.J."/>
            <person name="Ram A.F."/>
            <person name="Ramon A."/>
            <person name="Rauscher S."/>
            <person name="Record E."/>
            <person name="Riano-Pachon D.M."/>
            <person name="Robert V."/>
            <person name="Roehrig J."/>
            <person name="Ruller R."/>
            <person name="Salamov A."/>
            <person name="Salih N.S."/>
            <person name="Samson R.A."/>
            <person name="Sandor E."/>
            <person name="Sanguinetti M."/>
            <person name="Schuetze T."/>
            <person name="Sepcic K."/>
            <person name="Shelest E."/>
            <person name="Sherlock G."/>
            <person name="Sophianopoulou V."/>
            <person name="Squina F.M."/>
            <person name="Sun H."/>
            <person name="Susca A."/>
            <person name="Todd R.B."/>
            <person name="Tsang A."/>
            <person name="Unkles S.E."/>
            <person name="van de Wiele N."/>
            <person name="van Rossen-Uffink D."/>
            <person name="Oliveira J.V."/>
            <person name="Vesth T.C."/>
            <person name="Visser J."/>
            <person name="Yu J.-H."/>
            <person name="Zhou M."/>
            <person name="Andersen M.R."/>
            <person name="Archer D.B."/>
            <person name="Baker S.E."/>
            <person name="Benoit I."/>
            <person name="Brakhage A.A."/>
            <person name="Braus G.H."/>
            <person name="Fischer R."/>
            <person name="Frisvad J.C."/>
            <person name="Goldman G.H."/>
            <person name="Houbraken J."/>
            <person name="Oakley B."/>
            <person name="Pocsi I."/>
            <person name="Scazzocchio C."/>
            <person name="Seiboth B."/>
            <person name="vanKuyk P.A."/>
            <person name="Wortman J."/>
            <person name="Dyer P.S."/>
            <person name="Grigoriev I.V."/>
        </authorList>
    </citation>
    <scope>NUCLEOTIDE SEQUENCE [LARGE SCALE GENOMIC DNA]</scope>
    <source>
        <strain evidence="6">DTO 134E9</strain>
    </source>
</reference>
<dbReference type="VEuPathDB" id="FungiDB:ASPWEDRAFT_170092"/>
<dbReference type="FunFam" id="3.10.110.10:FF:000094">
    <property type="entry name" value="Probable ubiquitin-conjugating enzyme E2 23"/>
    <property type="match status" value="1"/>
</dbReference>
<gene>
    <name evidence="5" type="ORF">ASPWEDRAFT_170092</name>
</gene>
<dbReference type="Gene3D" id="3.10.110.10">
    <property type="entry name" value="Ubiquitin Conjugating Enzyme"/>
    <property type="match status" value="1"/>
</dbReference>
<keyword evidence="1" id="KW-0808">Transferase</keyword>
<dbReference type="AlphaFoldDB" id="A0A1L9RNQ5"/>
<evidence type="ECO:0000256" key="1">
    <source>
        <dbReference type="ARBA" id="ARBA00022679"/>
    </source>
</evidence>
<proteinExistence type="predicted"/>
<dbReference type="SMART" id="SM00212">
    <property type="entry name" value="UBCc"/>
    <property type="match status" value="1"/>
</dbReference>
<dbReference type="InterPro" id="IPR057735">
    <property type="entry name" value="UBE2O-like_tSH3-B"/>
</dbReference>